<reference evidence="1" key="1">
    <citation type="submission" date="2022-07" db="EMBL/GenBank/DDBJ databases">
        <title>Phylogenomic reconstructions and comparative analyses of Kickxellomycotina fungi.</title>
        <authorList>
            <person name="Reynolds N.K."/>
            <person name="Stajich J.E."/>
            <person name="Barry K."/>
            <person name="Grigoriev I.V."/>
            <person name="Crous P."/>
            <person name="Smith M.E."/>
        </authorList>
    </citation>
    <scope>NUCLEOTIDE SEQUENCE</scope>
    <source>
        <strain evidence="1">RSA 476</strain>
    </source>
</reference>
<sequence>MILPSIRLFTLGDVVLQGSPTESTGYLYSGRVIVTVKVPTTIRHLEVVFQTEQQGWWHPLRRASQPRNYPITFRDVLYVGPEEGGDSVWGRGSYEFFFQIVLPGHLCETMYTELRRISYEVRANLQTGVLGGTRRTAVQAVAVKRVPYFGAVWESIASDVVNVSAVWRNKIEMCAMGCSRVQRDDQPLRVRGVIRALEKGFKLTKVGVILEERTRSRIGGMGGVKCSSSIAAQRYLKAKEGADSRQNKDWFGSVLIDQMAFEMELQIPKAYGKIQYDVKHGPVTVSHRLAFVVAVVDQLGRGTSLRLFTPLHIMPHDWVDSGDELPSYISSFTDRVLLRSNIRPNAVSACAAVLRNNRNSSDSDMEAEANADTSRRWSSIGGVELGGAASFALQ</sequence>
<evidence type="ECO:0000313" key="2">
    <source>
        <dbReference type="Proteomes" id="UP001140074"/>
    </source>
</evidence>
<dbReference type="Gene3D" id="2.60.40.640">
    <property type="match status" value="1"/>
</dbReference>
<gene>
    <name evidence="1" type="ORF">GGH94_002302</name>
</gene>
<organism evidence="1 2">
    <name type="scientific">Coemansia aciculifera</name>
    <dbReference type="NCBI Taxonomy" id="417176"/>
    <lineage>
        <taxon>Eukaryota</taxon>
        <taxon>Fungi</taxon>
        <taxon>Fungi incertae sedis</taxon>
        <taxon>Zoopagomycota</taxon>
        <taxon>Kickxellomycotina</taxon>
        <taxon>Kickxellomycetes</taxon>
        <taxon>Kickxellales</taxon>
        <taxon>Kickxellaceae</taxon>
        <taxon>Coemansia</taxon>
    </lineage>
</organism>
<proteinExistence type="predicted"/>
<dbReference type="InterPro" id="IPR014752">
    <property type="entry name" value="Arrestin-like_C"/>
</dbReference>
<dbReference type="EMBL" id="JANBUY010000062">
    <property type="protein sequence ID" value="KAJ2865349.1"/>
    <property type="molecule type" value="Genomic_DNA"/>
</dbReference>
<evidence type="ECO:0008006" key="3">
    <source>
        <dbReference type="Google" id="ProtNLM"/>
    </source>
</evidence>
<protein>
    <recommendedName>
        <fullName evidence="3">Arrestin-like N-terminal domain-containing protein</fullName>
    </recommendedName>
</protein>
<accession>A0A9W8IT91</accession>
<name>A0A9W8IT91_9FUNG</name>
<keyword evidence="2" id="KW-1185">Reference proteome</keyword>
<comment type="caution">
    <text evidence="1">The sequence shown here is derived from an EMBL/GenBank/DDBJ whole genome shotgun (WGS) entry which is preliminary data.</text>
</comment>
<dbReference type="AlphaFoldDB" id="A0A9W8IT91"/>
<dbReference type="Proteomes" id="UP001140074">
    <property type="component" value="Unassembled WGS sequence"/>
</dbReference>
<evidence type="ECO:0000313" key="1">
    <source>
        <dbReference type="EMBL" id="KAJ2865349.1"/>
    </source>
</evidence>